<organism evidence="1 2">
    <name type="scientific">Phytophthora megakarya</name>
    <dbReference type="NCBI Taxonomy" id="4795"/>
    <lineage>
        <taxon>Eukaryota</taxon>
        <taxon>Sar</taxon>
        <taxon>Stramenopiles</taxon>
        <taxon>Oomycota</taxon>
        <taxon>Peronosporomycetes</taxon>
        <taxon>Peronosporales</taxon>
        <taxon>Peronosporaceae</taxon>
        <taxon>Phytophthora</taxon>
    </lineage>
</organism>
<dbReference type="Proteomes" id="UP000198211">
    <property type="component" value="Unassembled WGS sequence"/>
</dbReference>
<dbReference type="AlphaFoldDB" id="A0A225VME4"/>
<dbReference type="EMBL" id="NBNE01004296">
    <property type="protein sequence ID" value="OWZ05700.1"/>
    <property type="molecule type" value="Genomic_DNA"/>
</dbReference>
<proteinExistence type="predicted"/>
<comment type="caution">
    <text evidence="1">The sequence shown here is derived from an EMBL/GenBank/DDBJ whole genome shotgun (WGS) entry which is preliminary data.</text>
</comment>
<accession>A0A225VME4</accession>
<evidence type="ECO:0000313" key="2">
    <source>
        <dbReference type="Proteomes" id="UP000198211"/>
    </source>
</evidence>
<evidence type="ECO:0000313" key="1">
    <source>
        <dbReference type="EMBL" id="OWZ05700.1"/>
    </source>
</evidence>
<reference evidence="2" key="1">
    <citation type="submission" date="2017-03" db="EMBL/GenBank/DDBJ databases">
        <title>Phytopthora megakarya and P. palmivora, two closely related causual agents of cacao black pod achieved similar genome size and gene model numbers by different mechanisms.</title>
        <authorList>
            <person name="Ali S."/>
            <person name="Shao J."/>
            <person name="Larry D.J."/>
            <person name="Kronmiller B."/>
            <person name="Shen D."/>
            <person name="Strem M.D."/>
            <person name="Melnick R.L."/>
            <person name="Guiltinan M.J."/>
            <person name="Tyler B.M."/>
            <person name="Meinhardt L.W."/>
            <person name="Bailey B.A."/>
        </authorList>
    </citation>
    <scope>NUCLEOTIDE SEQUENCE [LARGE SCALE GENOMIC DNA]</scope>
    <source>
        <strain evidence="2">zdho120</strain>
    </source>
</reference>
<dbReference type="STRING" id="4795.A0A225VME4"/>
<evidence type="ECO:0008006" key="3">
    <source>
        <dbReference type="Google" id="ProtNLM"/>
    </source>
</evidence>
<keyword evidence="2" id="KW-1185">Reference proteome</keyword>
<dbReference type="OrthoDB" id="95730at2759"/>
<name>A0A225VME4_9STRA</name>
<protein>
    <recommendedName>
        <fullName evidence="3">Winged helix-turn helix domain-containing protein</fullName>
    </recommendedName>
</protein>
<sequence>MGGMQEAVTKQYAHPNTVMHCLYGFYNLGYSRKKLEKTTIGNWIRVYEATGTFELAHKATDKKFTTTHRAWLYEAQDAFVKAHNITISKSTVRRIFHEFGLTWKFLERRTMHIKEQDVLRFVDELAHIDWSYHNLFYMKYHSTIGG</sequence>
<gene>
    <name evidence="1" type="ORF">PHMEG_00022157</name>
</gene>